<dbReference type="HOGENOM" id="CLU_996696_0_0_11"/>
<name>A0A066YZD4_9ACTN</name>
<dbReference type="PATRIC" id="fig|1348663.4.peg.4768"/>
<proteinExistence type="predicted"/>
<dbReference type="Proteomes" id="UP000027178">
    <property type="component" value="Unassembled WGS sequence"/>
</dbReference>
<organism evidence="2 3">
    <name type="scientific">Kitasatospora cheerisanensis KCTC 2395</name>
    <dbReference type="NCBI Taxonomy" id="1348663"/>
    <lineage>
        <taxon>Bacteria</taxon>
        <taxon>Bacillati</taxon>
        <taxon>Actinomycetota</taxon>
        <taxon>Actinomycetes</taxon>
        <taxon>Kitasatosporales</taxon>
        <taxon>Streptomycetaceae</taxon>
        <taxon>Kitasatospora</taxon>
    </lineage>
</organism>
<feature type="region of interest" description="Disordered" evidence="1">
    <location>
        <begin position="95"/>
        <end position="170"/>
    </location>
</feature>
<dbReference type="eggNOG" id="ENOG5033CWS">
    <property type="taxonomic scope" value="Bacteria"/>
</dbReference>
<evidence type="ECO:0000256" key="1">
    <source>
        <dbReference type="SAM" id="MobiDB-lite"/>
    </source>
</evidence>
<evidence type="ECO:0008006" key="4">
    <source>
        <dbReference type="Google" id="ProtNLM"/>
    </source>
</evidence>
<comment type="caution">
    <text evidence="2">The sequence shown here is derived from an EMBL/GenBank/DDBJ whole genome shotgun (WGS) entry which is preliminary data.</text>
</comment>
<accession>A0A066YZD4</accession>
<feature type="compositionally biased region" description="Basic and acidic residues" evidence="1">
    <location>
        <begin position="134"/>
        <end position="150"/>
    </location>
</feature>
<reference evidence="2 3" key="1">
    <citation type="submission" date="2014-05" db="EMBL/GenBank/DDBJ databases">
        <title>Draft Genome Sequence of Kitasatospora cheerisanensis KCTC 2395.</title>
        <authorList>
            <person name="Nam D.H."/>
        </authorList>
    </citation>
    <scope>NUCLEOTIDE SEQUENCE [LARGE SCALE GENOMIC DNA]</scope>
    <source>
        <strain evidence="2 3">KCTC 2395</strain>
    </source>
</reference>
<dbReference type="AlphaFoldDB" id="A0A066YZD4"/>
<dbReference type="RefSeq" id="WP_051653368.1">
    <property type="nucleotide sequence ID" value="NZ_KK853997.1"/>
</dbReference>
<dbReference type="OrthoDB" id="3383452at2"/>
<dbReference type="EMBL" id="JNBY01000095">
    <property type="protein sequence ID" value="KDN83451.1"/>
    <property type="molecule type" value="Genomic_DNA"/>
</dbReference>
<evidence type="ECO:0000313" key="2">
    <source>
        <dbReference type="EMBL" id="KDN83451.1"/>
    </source>
</evidence>
<feature type="compositionally biased region" description="Basic and acidic residues" evidence="1">
    <location>
        <begin position="99"/>
        <end position="113"/>
    </location>
</feature>
<evidence type="ECO:0000313" key="3">
    <source>
        <dbReference type="Proteomes" id="UP000027178"/>
    </source>
</evidence>
<gene>
    <name evidence="2" type="ORF">KCH_49330</name>
</gene>
<keyword evidence="3" id="KW-1185">Reference proteome</keyword>
<protein>
    <recommendedName>
        <fullName evidence="4">Mucin-2</fullName>
    </recommendedName>
</protein>
<sequence length="315" mass="33594">MPWFKIDDKAHSHPKWLRAGNAAIGLFVRSGSYSAQHLTEGIVPGAVAQLYGTAPQAAKLVKVGLWHGTGHDCPRCPQPPTGDYVIHDFFEGGRNTTKAQDEANRKAATERSAKSRAARNANRFADENASNRPRFADENETNRARNEPHFPDSGAGQNGPSHRTPAEGVAHAHAAAAPYPGTSFGSTGAAAERAERPAAYPDRLADLKAAIANAGIAGIGWSLRESQWEHARQAVERVGIPAMVQFAIANARLKGVPASASAWVDGWRSLEAPAADNGVTYLPAAVGHLPRPSTTDQRVQDALNLAARFAREENA</sequence>